<organism evidence="1">
    <name type="scientific">marine metagenome</name>
    <dbReference type="NCBI Taxonomy" id="408172"/>
    <lineage>
        <taxon>unclassified sequences</taxon>
        <taxon>metagenomes</taxon>
        <taxon>ecological metagenomes</taxon>
    </lineage>
</organism>
<proteinExistence type="predicted"/>
<evidence type="ECO:0000313" key="1">
    <source>
        <dbReference type="EMBL" id="SVE15916.1"/>
    </source>
</evidence>
<reference evidence="1" key="1">
    <citation type="submission" date="2018-05" db="EMBL/GenBank/DDBJ databases">
        <authorList>
            <person name="Lanie J.A."/>
            <person name="Ng W.-L."/>
            <person name="Kazmierczak K.M."/>
            <person name="Andrzejewski T.M."/>
            <person name="Davidsen T.M."/>
            <person name="Wayne K.J."/>
            <person name="Tettelin H."/>
            <person name="Glass J.I."/>
            <person name="Rusch D."/>
            <person name="Podicherti R."/>
            <person name="Tsui H.-C.T."/>
            <person name="Winkler M.E."/>
        </authorList>
    </citation>
    <scope>NUCLEOTIDE SEQUENCE</scope>
</reference>
<gene>
    <name evidence="1" type="ORF">METZ01_LOCUS468770</name>
</gene>
<name>A0A383B6U1_9ZZZZ</name>
<feature type="non-terminal residue" evidence="1">
    <location>
        <position position="69"/>
    </location>
</feature>
<sequence length="69" mass="7825">MFAFLMYLRVNSLKSALIVFHLLVIFLLNGVLFPESYFSDQRTYVKFTSHFRDTLDLGEAFGGGKSVGV</sequence>
<protein>
    <submittedName>
        <fullName evidence="1">Uncharacterized protein</fullName>
    </submittedName>
</protein>
<dbReference type="AlphaFoldDB" id="A0A383B6U1"/>
<accession>A0A383B6U1</accession>
<dbReference type="EMBL" id="UINC01198106">
    <property type="protein sequence ID" value="SVE15916.1"/>
    <property type="molecule type" value="Genomic_DNA"/>
</dbReference>